<reference evidence="3" key="1">
    <citation type="submission" date="2023-07" db="EMBL/GenBank/DDBJ databases">
        <title>A chromosome-level genome assembly of Lolium multiflorum.</title>
        <authorList>
            <person name="Chen Y."/>
            <person name="Copetti D."/>
            <person name="Kolliker R."/>
            <person name="Studer B."/>
        </authorList>
    </citation>
    <scope>NUCLEOTIDE SEQUENCE</scope>
    <source>
        <strain evidence="3">02402/16</strain>
        <tissue evidence="3">Leaf</tissue>
    </source>
</reference>
<dbReference type="PANTHER" id="PTHR33165">
    <property type="entry name" value="F-BOX DOMAIN CONTAINING PROTEIN-LIKE-RELATED"/>
    <property type="match status" value="1"/>
</dbReference>
<evidence type="ECO:0000313" key="3">
    <source>
        <dbReference type="EMBL" id="KAK1692191.1"/>
    </source>
</evidence>
<keyword evidence="4" id="KW-1185">Reference proteome</keyword>
<name>A0AAD8X0Q0_LOLMU</name>
<organism evidence="3 4">
    <name type="scientific">Lolium multiflorum</name>
    <name type="common">Italian ryegrass</name>
    <name type="synonym">Lolium perenne subsp. multiflorum</name>
    <dbReference type="NCBI Taxonomy" id="4521"/>
    <lineage>
        <taxon>Eukaryota</taxon>
        <taxon>Viridiplantae</taxon>
        <taxon>Streptophyta</taxon>
        <taxon>Embryophyta</taxon>
        <taxon>Tracheophyta</taxon>
        <taxon>Spermatophyta</taxon>
        <taxon>Magnoliopsida</taxon>
        <taxon>Liliopsida</taxon>
        <taxon>Poales</taxon>
        <taxon>Poaceae</taxon>
        <taxon>BOP clade</taxon>
        <taxon>Pooideae</taxon>
        <taxon>Poodae</taxon>
        <taxon>Poeae</taxon>
        <taxon>Poeae Chloroplast Group 2 (Poeae type)</taxon>
        <taxon>Loliodinae</taxon>
        <taxon>Loliinae</taxon>
        <taxon>Lolium</taxon>
    </lineage>
</organism>
<dbReference type="Proteomes" id="UP001231189">
    <property type="component" value="Unassembled WGS sequence"/>
</dbReference>
<proteinExistence type="predicted"/>
<feature type="region of interest" description="Disordered" evidence="1">
    <location>
        <begin position="311"/>
        <end position="343"/>
    </location>
</feature>
<feature type="domain" description="KIB1-4 beta-propeller" evidence="2">
    <location>
        <begin position="731"/>
        <end position="980"/>
    </location>
</feature>
<dbReference type="Gene3D" id="2.40.70.10">
    <property type="entry name" value="Acid Proteases"/>
    <property type="match status" value="1"/>
</dbReference>
<dbReference type="EMBL" id="JAUUTY010000001">
    <property type="protein sequence ID" value="KAK1692191.1"/>
    <property type="molecule type" value="Genomic_DNA"/>
</dbReference>
<dbReference type="InterPro" id="IPR021109">
    <property type="entry name" value="Peptidase_aspartic_dom_sf"/>
</dbReference>
<dbReference type="AlphaFoldDB" id="A0AAD8X0Q0"/>
<dbReference type="CDD" id="cd00303">
    <property type="entry name" value="retropepsin_like"/>
    <property type="match status" value="1"/>
</dbReference>
<feature type="compositionally biased region" description="Polar residues" evidence="1">
    <location>
        <begin position="317"/>
        <end position="333"/>
    </location>
</feature>
<evidence type="ECO:0000313" key="4">
    <source>
        <dbReference type="Proteomes" id="UP001231189"/>
    </source>
</evidence>
<evidence type="ECO:0000259" key="2">
    <source>
        <dbReference type="Pfam" id="PF03478"/>
    </source>
</evidence>
<accession>A0AAD8X0Q0</accession>
<gene>
    <name evidence="3" type="ORF">QYE76_008888</name>
</gene>
<dbReference type="PANTHER" id="PTHR33165:SF30">
    <property type="entry name" value="DUF295 DOMAIN-CONTAINING PROTEIN"/>
    <property type="match status" value="1"/>
</dbReference>
<feature type="region of interest" description="Disordered" evidence="1">
    <location>
        <begin position="1"/>
        <end position="41"/>
    </location>
</feature>
<dbReference type="Pfam" id="PF03478">
    <property type="entry name" value="Beta-prop_KIB1-4"/>
    <property type="match status" value="1"/>
</dbReference>
<comment type="caution">
    <text evidence="3">The sequence shown here is derived from an EMBL/GenBank/DDBJ whole genome shotgun (WGS) entry which is preliminary data.</text>
</comment>
<evidence type="ECO:0000256" key="1">
    <source>
        <dbReference type="SAM" id="MobiDB-lite"/>
    </source>
</evidence>
<sequence length="1039" mass="115187">MEKKNAPAAVASEPVASEPVASAPVASEPVAAEPVATEPVAAERAAAERVASEGGASKRGALIRLRPAVGTFMSITLGEATKLLDNMMINYSEWHTERAPQGKKVNSVEETSSLSDKIDAIMSMLVNDRTNIDPNNVPLASLVAQEEHVDANFIKINNFNNNAYRNNSSNNYRPYPYNNSNGYGNSYGNSYNNNRSSPPGLEAMLKEFISTQTAFNKSVEEKLGKIDILASKVDSLAADVDLLKSKVLPNENHHNKITTTANAIQVRINENIRLMAELRARWDREENEKLAKEKNVAKVWTITTTSNANATHVAAPPTTNNKRIGVSNVSTSNAKREKLPETAKTAETACDKAAEIFSNIGDDDPIALDYNGLNFDDCHISEVIKFLQKLAKSPNASAINLAFTHHITNALIKAREEKLEREASIPKKLEDGWEPIIKMKVKDFDCNALCDLGASISVMPKKIYNMLDLPPLKNCYLNVNLADHSTKKPLDKVDNVLITVNNNLVPVDFVVLDIECNASCPIILGRPFLRTVGAIIDMKEETPPTPIPSRGIQEIASGTLPERGIISGGLYAAMVASGVMFHVGAGIPGVAPHYIPPPSTFNVLLDSYWFDKPWFLRETAPLPPPPRGPSERVAFEPVAAEPVAAEPVASEGGASKRGASVNWASLSADGPLHKIGQCLLANEEYADTYSAMRQVCRNWRSGLPEPDVHLDEWIMLHHALPRVAEFTFLQLGTSRYVTIDLSEVHTRYYFVGFCRGVIVLAQKNPPHKIRLLNPLTKKSNTMFEAQMPSVFLKSVAVIKSPTMVFVAAHYPSEIGWVDESTPTKDINEDWGEGRFSIKNHCLRCITPFNGELYAVAADNFEIGRIVCTNVQLQQRASTVKMETLISFPELGRQKFYLVKSDGDLLLVLLVSEALAGKPLVYRVDTQSRSLHPVSNIGSNAFFVNYIRCISVDTRVYPTLRPGCIYYADLGYIREYSHDTKAWDEWPVRVDRIGSYGMSNEHRPYRLEDVLAAHCRRKEFNEYFLGEMHEWSDEEIYEEE</sequence>
<protein>
    <recommendedName>
        <fullName evidence="2">KIB1-4 beta-propeller domain-containing protein</fullName>
    </recommendedName>
</protein>
<dbReference type="SUPFAM" id="SSF50630">
    <property type="entry name" value="Acid proteases"/>
    <property type="match status" value="1"/>
</dbReference>
<dbReference type="InterPro" id="IPR005174">
    <property type="entry name" value="KIB1-4_b-propeller"/>
</dbReference>